<evidence type="ECO:0000313" key="2">
    <source>
        <dbReference type="EMBL" id="AQP46024.1"/>
    </source>
</evidence>
<dbReference type="KEGG" id="tfl:RPIT_04840"/>
<feature type="transmembrane region" description="Helical" evidence="1">
    <location>
        <begin position="140"/>
        <end position="160"/>
    </location>
</feature>
<name>A0A1Q2CIU5_9ACTN</name>
<keyword evidence="1" id="KW-0812">Transmembrane</keyword>
<dbReference type="Pfam" id="PF09997">
    <property type="entry name" value="DUF2238"/>
    <property type="match status" value="1"/>
</dbReference>
<dbReference type="EMBL" id="CP019605">
    <property type="protein sequence ID" value="AQP46024.1"/>
    <property type="molecule type" value="Genomic_DNA"/>
</dbReference>
<feature type="transmembrane region" description="Helical" evidence="1">
    <location>
        <begin position="107"/>
        <end position="128"/>
    </location>
</feature>
<feature type="transmembrane region" description="Helical" evidence="1">
    <location>
        <begin position="196"/>
        <end position="214"/>
    </location>
</feature>
<dbReference type="STRING" id="1610493.RPIT_04840"/>
<accession>A0A1Q2CIU5</accession>
<feature type="transmembrane region" description="Helical" evidence="1">
    <location>
        <begin position="45"/>
        <end position="65"/>
    </location>
</feature>
<gene>
    <name evidence="2" type="ORF">RPIT_04840</name>
</gene>
<evidence type="ECO:0000256" key="1">
    <source>
        <dbReference type="SAM" id="Phobius"/>
    </source>
</evidence>
<evidence type="ECO:0008006" key="4">
    <source>
        <dbReference type="Google" id="ProtNLM"/>
    </source>
</evidence>
<sequence>MPEARTVVRAILLVTLMGSIVFASVRLATAPAASADPSVRVQSDYVLMLLQCALGIVVMFLPLIVQRRFAVHLPSAIEIAFFVFLYCAIYLGEVRSFYFRIPYWDNVLHFFSGAMLGALGFVLVQLLNDSQRLHVELSPAFVSFFAFCFALASGVVWEIYEFTADSLLGTNMQKYVTEAGEVLIGRSALHDTMIDLIIDASAALIVTVLGFLWLRPRMGKDAERPAPLLERRPAAD</sequence>
<keyword evidence="3" id="KW-1185">Reference proteome</keyword>
<protein>
    <recommendedName>
        <fullName evidence="4">DUF2238 domain-containing protein</fullName>
    </recommendedName>
</protein>
<reference evidence="2 3" key="1">
    <citation type="journal article" date="2016" name="Int. J. Syst. Evol. Microbiol.">
        <title>Tessaracoccus flavus sp. nov., isolated from the drainage system of a lindane-producing factory.</title>
        <authorList>
            <person name="Kumari R."/>
            <person name="Singh P."/>
            <person name="Schumann P."/>
            <person name="Lal R."/>
        </authorList>
    </citation>
    <scope>NUCLEOTIDE SEQUENCE [LARGE SCALE GENOMIC DNA]</scope>
    <source>
        <strain evidence="2 3">RP1T</strain>
    </source>
</reference>
<keyword evidence="1" id="KW-0472">Membrane</keyword>
<feature type="transmembrane region" description="Helical" evidence="1">
    <location>
        <begin position="77"/>
        <end position="101"/>
    </location>
</feature>
<proteinExistence type="predicted"/>
<dbReference type="Proteomes" id="UP000188324">
    <property type="component" value="Chromosome"/>
</dbReference>
<evidence type="ECO:0000313" key="3">
    <source>
        <dbReference type="Proteomes" id="UP000188324"/>
    </source>
</evidence>
<dbReference type="OrthoDB" id="4966203at2"/>
<dbReference type="InterPro" id="IPR014509">
    <property type="entry name" value="YjdF-like"/>
</dbReference>
<dbReference type="AlphaFoldDB" id="A0A1Q2CIU5"/>
<organism evidence="2 3">
    <name type="scientific">Tessaracoccus flavus</name>
    <dbReference type="NCBI Taxonomy" id="1610493"/>
    <lineage>
        <taxon>Bacteria</taxon>
        <taxon>Bacillati</taxon>
        <taxon>Actinomycetota</taxon>
        <taxon>Actinomycetes</taxon>
        <taxon>Propionibacteriales</taxon>
        <taxon>Propionibacteriaceae</taxon>
        <taxon>Tessaracoccus</taxon>
    </lineage>
</organism>
<keyword evidence="1" id="KW-1133">Transmembrane helix</keyword>